<proteinExistence type="predicted"/>
<comment type="caution">
    <text evidence="1">The sequence shown here is derived from an EMBL/GenBank/DDBJ whole genome shotgun (WGS) entry which is preliminary data.</text>
</comment>
<dbReference type="Proteomes" id="UP000560000">
    <property type="component" value="Unassembled WGS sequence"/>
</dbReference>
<accession>A0A841KFU4</accession>
<organism evidence="1 2">
    <name type="scientific">Oleiagrimonas soli</name>
    <dbReference type="NCBI Taxonomy" id="1543381"/>
    <lineage>
        <taxon>Bacteria</taxon>
        <taxon>Pseudomonadati</taxon>
        <taxon>Pseudomonadota</taxon>
        <taxon>Gammaproteobacteria</taxon>
        <taxon>Lysobacterales</taxon>
        <taxon>Rhodanobacteraceae</taxon>
        <taxon>Oleiagrimonas</taxon>
    </lineage>
</organism>
<evidence type="ECO:0000313" key="1">
    <source>
        <dbReference type="EMBL" id="MBB6183885.1"/>
    </source>
</evidence>
<gene>
    <name evidence="1" type="ORF">HNQ86_001230</name>
</gene>
<dbReference type="EMBL" id="JACHET010000001">
    <property type="protein sequence ID" value="MBB6183885.1"/>
    <property type="molecule type" value="Genomic_DNA"/>
</dbReference>
<protein>
    <submittedName>
        <fullName evidence="1">Uncharacterized protein</fullName>
    </submittedName>
</protein>
<evidence type="ECO:0000313" key="2">
    <source>
        <dbReference type="Proteomes" id="UP000560000"/>
    </source>
</evidence>
<name>A0A841KFU4_9GAMM</name>
<dbReference type="AlphaFoldDB" id="A0A841KFU4"/>
<sequence>MSYAHRNLTLKPKLACTQGEDGHVFGKDATQALLRVMHGWVDDTEREAAPSESLGCEK</sequence>
<reference evidence="1 2" key="1">
    <citation type="submission" date="2020-08" db="EMBL/GenBank/DDBJ databases">
        <title>Genomic Encyclopedia of Type Strains, Phase IV (KMG-IV): sequencing the most valuable type-strain genomes for metagenomic binning, comparative biology and taxonomic classification.</title>
        <authorList>
            <person name="Goeker M."/>
        </authorList>
    </citation>
    <scope>NUCLEOTIDE SEQUENCE [LARGE SCALE GENOMIC DNA]</scope>
    <source>
        <strain evidence="1 2">DSM 107085</strain>
    </source>
</reference>